<evidence type="ECO:0000256" key="4">
    <source>
        <dbReference type="ARBA" id="ARBA00022889"/>
    </source>
</evidence>
<gene>
    <name evidence="9" type="ORF">SK128_021279</name>
</gene>
<evidence type="ECO:0000313" key="9">
    <source>
        <dbReference type="EMBL" id="KAK7067268.1"/>
    </source>
</evidence>
<proteinExistence type="inferred from homology"/>
<dbReference type="AlphaFoldDB" id="A0AAN8ZXC5"/>
<keyword evidence="3 8" id="KW-0812">Transmembrane</keyword>
<dbReference type="GO" id="GO:0042246">
    <property type="term" value="P:tissue regeneration"/>
    <property type="evidence" value="ECO:0007669"/>
    <property type="project" value="InterPro"/>
</dbReference>
<keyword evidence="10" id="KW-1185">Reference proteome</keyword>
<feature type="compositionally biased region" description="Gly residues" evidence="7">
    <location>
        <begin position="67"/>
        <end position="78"/>
    </location>
</feature>
<evidence type="ECO:0000313" key="10">
    <source>
        <dbReference type="Proteomes" id="UP001381693"/>
    </source>
</evidence>
<comment type="caution">
    <text evidence="9">The sequence shown here is derived from an EMBL/GenBank/DDBJ whole genome shotgun (WGS) entry which is preliminary data.</text>
</comment>
<reference evidence="9 10" key="1">
    <citation type="submission" date="2023-11" db="EMBL/GenBank/DDBJ databases">
        <title>Halocaridina rubra genome assembly.</title>
        <authorList>
            <person name="Smith C."/>
        </authorList>
    </citation>
    <scope>NUCLEOTIDE SEQUENCE [LARGE SCALE GENOMIC DNA]</scope>
    <source>
        <strain evidence="9">EP-1</strain>
        <tissue evidence="9">Whole</tissue>
    </source>
</reference>
<keyword evidence="6 8" id="KW-0472">Membrane</keyword>
<feature type="region of interest" description="Disordered" evidence="7">
    <location>
        <begin position="1"/>
        <end position="96"/>
    </location>
</feature>
<comment type="subcellular location">
    <subcellularLocation>
        <location evidence="1">Membrane</location>
        <topology evidence="1">Multi-pass membrane protein</topology>
    </subcellularLocation>
</comment>
<dbReference type="Proteomes" id="UP001381693">
    <property type="component" value="Unassembled WGS sequence"/>
</dbReference>
<protein>
    <recommendedName>
        <fullName evidence="11">Ninjurin-1</fullName>
    </recommendedName>
</protein>
<feature type="transmembrane region" description="Helical" evidence="8">
    <location>
        <begin position="142"/>
        <end position="166"/>
    </location>
</feature>
<dbReference type="GO" id="GO:0007155">
    <property type="term" value="P:cell adhesion"/>
    <property type="evidence" value="ECO:0007669"/>
    <property type="project" value="UniProtKB-KW"/>
</dbReference>
<dbReference type="PANTHER" id="PTHR12316:SF17">
    <property type="entry name" value="NINJURIN C, ISOFORM D"/>
    <property type="match status" value="1"/>
</dbReference>
<dbReference type="GO" id="GO:0016020">
    <property type="term" value="C:membrane"/>
    <property type="evidence" value="ECO:0007669"/>
    <property type="project" value="UniProtKB-SubCell"/>
</dbReference>
<organism evidence="9 10">
    <name type="scientific">Halocaridina rubra</name>
    <name type="common">Hawaiian red shrimp</name>
    <dbReference type="NCBI Taxonomy" id="373956"/>
    <lineage>
        <taxon>Eukaryota</taxon>
        <taxon>Metazoa</taxon>
        <taxon>Ecdysozoa</taxon>
        <taxon>Arthropoda</taxon>
        <taxon>Crustacea</taxon>
        <taxon>Multicrustacea</taxon>
        <taxon>Malacostraca</taxon>
        <taxon>Eumalacostraca</taxon>
        <taxon>Eucarida</taxon>
        <taxon>Decapoda</taxon>
        <taxon>Pleocyemata</taxon>
        <taxon>Caridea</taxon>
        <taxon>Atyoidea</taxon>
        <taxon>Atyidae</taxon>
        <taxon>Halocaridina</taxon>
    </lineage>
</organism>
<evidence type="ECO:0000256" key="3">
    <source>
        <dbReference type="ARBA" id="ARBA00022692"/>
    </source>
</evidence>
<accession>A0AAN8ZXC5</accession>
<keyword evidence="5 8" id="KW-1133">Transmembrane helix</keyword>
<evidence type="ECO:0000256" key="7">
    <source>
        <dbReference type="SAM" id="MobiDB-lite"/>
    </source>
</evidence>
<comment type="similarity">
    <text evidence="2">Belongs to the ninjurin family.</text>
</comment>
<dbReference type="Pfam" id="PF04923">
    <property type="entry name" value="Ninjurin"/>
    <property type="match status" value="1"/>
</dbReference>
<dbReference type="PANTHER" id="PTHR12316">
    <property type="entry name" value="NINJURIN-RELATED"/>
    <property type="match status" value="1"/>
</dbReference>
<evidence type="ECO:0000256" key="6">
    <source>
        <dbReference type="ARBA" id="ARBA00023136"/>
    </source>
</evidence>
<dbReference type="EMBL" id="JAXCGZ010018889">
    <property type="protein sequence ID" value="KAK7067268.1"/>
    <property type="molecule type" value="Genomic_DNA"/>
</dbReference>
<evidence type="ECO:0000256" key="1">
    <source>
        <dbReference type="ARBA" id="ARBA00004141"/>
    </source>
</evidence>
<feature type="transmembrane region" description="Helical" evidence="8">
    <location>
        <begin position="186"/>
        <end position="206"/>
    </location>
</feature>
<keyword evidence="4" id="KW-0130">Cell adhesion</keyword>
<evidence type="ECO:0000256" key="5">
    <source>
        <dbReference type="ARBA" id="ARBA00022989"/>
    </source>
</evidence>
<dbReference type="InterPro" id="IPR007007">
    <property type="entry name" value="Ninjurin"/>
</dbReference>
<evidence type="ECO:0000256" key="8">
    <source>
        <dbReference type="SAM" id="Phobius"/>
    </source>
</evidence>
<name>A0AAN8ZXC5_HALRR</name>
<feature type="compositionally biased region" description="Pro residues" evidence="7">
    <location>
        <begin position="41"/>
        <end position="65"/>
    </location>
</feature>
<sequence length="239" mass="25716">MELAPIANIRETDVESVGTGGSHPRGGVDDGLDDGFGVPTNPRPPNGGLPEPRIPLPRTPSPSPGPSIGGTPGPGRGGYYPIPTDPTLPGVKPGKKPLDVNTYATKKTVAQGMMDLALLTANANQLRYVIEAGRYGNYGVNYYVSLTLIIFSILFQLVIGVMLIFMGRYNVSQEHHAIKADKLNNWVVLGVFLITIINVFISSFAIEPMTPEMIKLTMMDAREIVTERVQSVTDSLIGL</sequence>
<evidence type="ECO:0008006" key="11">
    <source>
        <dbReference type="Google" id="ProtNLM"/>
    </source>
</evidence>
<evidence type="ECO:0000256" key="2">
    <source>
        <dbReference type="ARBA" id="ARBA00008141"/>
    </source>
</evidence>